<feature type="region of interest" description="Disordered" evidence="1">
    <location>
        <begin position="1"/>
        <end position="62"/>
    </location>
</feature>
<dbReference type="EMBL" id="AZHF01000005">
    <property type="protein sequence ID" value="OAA75808.1"/>
    <property type="molecule type" value="Genomic_DNA"/>
</dbReference>
<reference evidence="2 3" key="1">
    <citation type="journal article" date="2016" name="Genome Biol. Evol.">
        <title>Divergent and convergent evolution of fungal pathogenicity.</title>
        <authorList>
            <person name="Shang Y."/>
            <person name="Xiao G."/>
            <person name="Zheng P."/>
            <person name="Cen K."/>
            <person name="Zhan S."/>
            <person name="Wang C."/>
        </authorList>
    </citation>
    <scope>NUCLEOTIDE SEQUENCE [LARGE SCALE GENOMIC DNA]</scope>
    <source>
        <strain evidence="2 3">RCEF 1005</strain>
    </source>
</reference>
<evidence type="ECO:0000313" key="2">
    <source>
        <dbReference type="EMBL" id="OAA75808.1"/>
    </source>
</evidence>
<name>A0A162KJG6_CORDF</name>
<accession>A0A162KJG6</accession>
<dbReference type="Proteomes" id="UP000076881">
    <property type="component" value="Unassembled WGS sequence"/>
</dbReference>
<gene>
    <name evidence="2" type="ORF">LEL_07796</name>
</gene>
<evidence type="ECO:0000313" key="3">
    <source>
        <dbReference type="Proteomes" id="UP000076881"/>
    </source>
</evidence>
<protein>
    <submittedName>
        <fullName evidence="2">Uncharacterized protein</fullName>
    </submittedName>
</protein>
<dbReference type="AlphaFoldDB" id="A0A162KJG6"/>
<sequence>MAIQVNLDDQTFWAAQPLSRPRYGEGQSQPRPALPQPKSSSPSNANPGVIGAPKESLASSPRLASSRDDFIYISDDRASDMSNASHEPLDEKLPSLQAIVQSLEDAGKIGSTDKTHPVHNRSTAANSNRMVRSLLVENWSVKIALFLPR</sequence>
<comment type="caution">
    <text evidence="2">The sequence shown here is derived from an EMBL/GenBank/DDBJ whole genome shotgun (WGS) entry which is preliminary data.</text>
</comment>
<feature type="compositionally biased region" description="Polar residues" evidence="1">
    <location>
        <begin position="37"/>
        <end position="46"/>
    </location>
</feature>
<keyword evidence="3" id="KW-1185">Reference proteome</keyword>
<organism evidence="2 3">
    <name type="scientific">Akanthomyces lecanii RCEF 1005</name>
    <dbReference type="NCBI Taxonomy" id="1081108"/>
    <lineage>
        <taxon>Eukaryota</taxon>
        <taxon>Fungi</taxon>
        <taxon>Dikarya</taxon>
        <taxon>Ascomycota</taxon>
        <taxon>Pezizomycotina</taxon>
        <taxon>Sordariomycetes</taxon>
        <taxon>Hypocreomycetidae</taxon>
        <taxon>Hypocreales</taxon>
        <taxon>Cordycipitaceae</taxon>
        <taxon>Akanthomyces</taxon>
        <taxon>Cordyceps confragosa</taxon>
    </lineage>
</organism>
<proteinExistence type="predicted"/>
<dbReference type="OrthoDB" id="4870481at2759"/>
<evidence type="ECO:0000256" key="1">
    <source>
        <dbReference type="SAM" id="MobiDB-lite"/>
    </source>
</evidence>